<dbReference type="RefSeq" id="WP_050353778.1">
    <property type="nucleotide sequence ID" value="NZ_LGSS01000001.1"/>
</dbReference>
<dbReference type="Proteomes" id="UP000037267">
    <property type="component" value="Unassembled WGS sequence"/>
</dbReference>
<evidence type="ECO:0000313" key="2">
    <source>
        <dbReference type="Proteomes" id="UP000037267"/>
    </source>
</evidence>
<dbReference type="OrthoDB" id="1937933at2"/>
<gene>
    <name evidence="1" type="ORF">CLPU_1c02140</name>
</gene>
<name>A0A0L0WF00_GOTPU</name>
<dbReference type="EMBL" id="LGSS01000001">
    <property type="protein sequence ID" value="KNF10049.1"/>
    <property type="molecule type" value="Genomic_DNA"/>
</dbReference>
<sequence length="555" mass="64211">MKETINLKLKLPDQSDYVNIQDLNDNANLIDREIKEVSSQILGHITDSKVHITQLEKTKLAEVESGANRYVHPETHDATMIVEDNMHRFVSDTDIDNWNKKADKIDIGNKTMLKTTNKTSIVEAINELFTSANNGKLLLETAIVGKKGNVSKKEPVPTFNELKSGVESIKLGYELNVPTKDKIIIEEGVIPSSNLNHSSFGIKTLAYTGENPLDNPYSLLGVKPGECYYKLYESDRRYHIRDINTGIKIGEGYVGTGDWYENKYTMDSNGKIHNFRYKRVEGRTNFYMNDIEYSYTSYSSKSDLNFFYVTDDGRYACFSYLVYDSYNRKSWSNVCYIDLISKTKLWEKRIEDSSMSCNVTSVYAKNGQVYLTKKIGKRDDWGVVLEGDNYLTVLRASTSNEVFTYIIGNDYYKRNYRIMYVDDNYIFFERDGTFYKHKLGTYSISHLATYSDVPRRIDKHGYFYYQTDKHTITKKNADMNTIATYKMNKYEQLKDFQVISNFYPDHNGGLIIEEKVTNHSTLESNWKISDVVHLYPEIRLVHIIPGDPTYTIKKI</sequence>
<keyword evidence="2" id="KW-1185">Reference proteome</keyword>
<protein>
    <submittedName>
        <fullName evidence="1">Uncharacterized protein</fullName>
    </submittedName>
</protein>
<evidence type="ECO:0000313" key="1">
    <source>
        <dbReference type="EMBL" id="KNF10049.1"/>
    </source>
</evidence>
<proteinExistence type="predicted"/>
<dbReference type="AlphaFoldDB" id="A0A0L0WF00"/>
<comment type="caution">
    <text evidence="1">The sequence shown here is derived from an EMBL/GenBank/DDBJ whole genome shotgun (WGS) entry which is preliminary data.</text>
</comment>
<accession>A0A0L0WF00</accession>
<organism evidence="1 2">
    <name type="scientific">Gottschalkia purinilytica</name>
    <name type="common">Clostridium purinilyticum</name>
    <dbReference type="NCBI Taxonomy" id="1503"/>
    <lineage>
        <taxon>Bacteria</taxon>
        <taxon>Bacillati</taxon>
        <taxon>Bacillota</taxon>
        <taxon>Tissierellia</taxon>
        <taxon>Tissierellales</taxon>
        <taxon>Gottschalkiaceae</taxon>
        <taxon>Gottschalkia</taxon>
    </lineage>
</organism>
<reference evidence="2" key="1">
    <citation type="submission" date="2015-07" db="EMBL/GenBank/DDBJ databases">
        <title>Draft genome sequence of the purine-degrading Gottschalkia purinilyticum DSM 1384 (formerly Clostridium purinilyticum).</title>
        <authorList>
            <person name="Poehlein A."/>
            <person name="Schiel-Bengelsdorf B."/>
            <person name="Bengelsdorf F.R."/>
            <person name="Daniel R."/>
            <person name="Duerre P."/>
        </authorList>
    </citation>
    <scope>NUCLEOTIDE SEQUENCE [LARGE SCALE GENOMIC DNA]</scope>
    <source>
        <strain evidence="2">DSM 1384</strain>
    </source>
</reference>
<dbReference type="STRING" id="1503.CLPU_1c02140"/>